<comment type="caution">
    <text evidence="3">The sequence shown here is derived from an EMBL/GenBank/DDBJ whole genome shotgun (WGS) entry which is preliminary data.</text>
</comment>
<protein>
    <submittedName>
        <fullName evidence="3">Uncharacterized protein</fullName>
    </submittedName>
</protein>
<dbReference type="Proteomes" id="UP001054945">
    <property type="component" value="Unassembled WGS sequence"/>
</dbReference>
<evidence type="ECO:0000256" key="2">
    <source>
        <dbReference type="SAM" id="SignalP"/>
    </source>
</evidence>
<reference evidence="3 4" key="1">
    <citation type="submission" date="2021-06" db="EMBL/GenBank/DDBJ databases">
        <title>Caerostris extrusa draft genome.</title>
        <authorList>
            <person name="Kono N."/>
            <person name="Arakawa K."/>
        </authorList>
    </citation>
    <scope>NUCLEOTIDE SEQUENCE [LARGE SCALE GENOMIC DNA]</scope>
</reference>
<name>A0AAV4XJD5_CAEEX</name>
<feature type="signal peptide" evidence="2">
    <location>
        <begin position="1"/>
        <end position="28"/>
    </location>
</feature>
<gene>
    <name evidence="3" type="ORF">CEXT_204981</name>
</gene>
<feature type="chain" id="PRO_5043472856" evidence="2">
    <location>
        <begin position="29"/>
        <end position="237"/>
    </location>
</feature>
<feature type="region of interest" description="Disordered" evidence="1">
    <location>
        <begin position="52"/>
        <end position="83"/>
    </location>
</feature>
<evidence type="ECO:0000313" key="3">
    <source>
        <dbReference type="EMBL" id="GIY94764.1"/>
    </source>
</evidence>
<feature type="compositionally biased region" description="Polar residues" evidence="1">
    <location>
        <begin position="54"/>
        <end position="65"/>
    </location>
</feature>
<dbReference type="AlphaFoldDB" id="A0AAV4XJD5"/>
<keyword evidence="4" id="KW-1185">Reference proteome</keyword>
<accession>A0AAV4XJD5</accession>
<evidence type="ECO:0000256" key="1">
    <source>
        <dbReference type="SAM" id="MobiDB-lite"/>
    </source>
</evidence>
<keyword evidence="2" id="KW-0732">Signal</keyword>
<dbReference type="EMBL" id="BPLR01000425">
    <property type="protein sequence ID" value="GIY94764.1"/>
    <property type="molecule type" value="Genomic_DNA"/>
</dbReference>
<organism evidence="3 4">
    <name type="scientific">Caerostris extrusa</name>
    <name type="common">Bark spider</name>
    <name type="synonym">Caerostris bankana</name>
    <dbReference type="NCBI Taxonomy" id="172846"/>
    <lineage>
        <taxon>Eukaryota</taxon>
        <taxon>Metazoa</taxon>
        <taxon>Ecdysozoa</taxon>
        <taxon>Arthropoda</taxon>
        <taxon>Chelicerata</taxon>
        <taxon>Arachnida</taxon>
        <taxon>Araneae</taxon>
        <taxon>Araneomorphae</taxon>
        <taxon>Entelegynae</taxon>
        <taxon>Araneoidea</taxon>
        <taxon>Araneidae</taxon>
        <taxon>Caerostris</taxon>
    </lineage>
</organism>
<evidence type="ECO:0000313" key="4">
    <source>
        <dbReference type="Proteomes" id="UP001054945"/>
    </source>
</evidence>
<proteinExistence type="predicted"/>
<sequence length="237" mass="26498">MDLVPGNGPFIIHLFSIFLHTVIIDTEATLSPSKERCLISGGKNYLIPDRHPIGSSNLSPQSLTKSPPGLTRGHFSRKPTATSVTEGFPPLTIIEAVLRAPPRITTAPSPTPYCLACFRMITYPVGTDASRRWDGDVPEFFIRLFDRLRKVSDFWRAKNYLIPDRHTIGCSNLSPESLPNHHLALHGDIFPENPSTLSQTQPQTPSPERDLVISRARIKTVLSELGIEYIKRAELYF</sequence>